<feature type="region of interest" description="Disordered" evidence="1">
    <location>
        <begin position="317"/>
        <end position="359"/>
    </location>
</feature>
<name>A0ABR3WC61_9PEZI</name>
<dbReference type="EMBL" id="JAWRVE010000105">
    <property type="protein sequence ID" value="KAL1858304.1"/>
    <property type="molecule type" value="Genomic_DNA"/>
</dbReference>
<evidence type="ECO:0000256" key="1">
    <source>
        <dbReference type="SAM" id="MobiDB-lite"/>
    </source>
</evidence>
<reference evidence="2 3" key="1">
    <citation type="journal article" date="2024" name="IMA Fungus">
        <title>IMA Genome - F19 : A genome assembly and annotation guide to empower mycologists, including annotated draft genome sequences of Ceratocystis pirilliformis, Diaporthe australafricana, Fusarium ophioides, Paecilomyces lecythidis, and Sporothrix stenoceras.</title>
        <authorList>
            <person name="Aylward J."/>
            <person name="Wilson A.M."/>
            <person name="Visagie C.M."/>
            <person name="Spraker J."/>
            <person name="Barnes I."/>
            <person name="Buitendag C."/>
            <person name="Ceriani C."/>
            <person name="Del Mar Angel L."/>
            <person name="du Plessis D."/>
            <person name="Fuchs T."/>
            <person name="Gasser K."/>
            <person name="Kramer D."/>
            <person name="Li W."/>
            <person name="Munsamy K."/>
            <person name="Piso A."/>
            <person name="Price J.L."/>
            <person name="Sonnekus B."/>
            <person name="Thomas C."/>
            <person name="van der Nest A."/>
            <person name="van Dijk A."/>
            <person name="van Heerden A."/>
            <person name="van Vuuren N."/>
            <person name="Yilmaz N."/>
            <person name="Duong T.A."/>
            <person name="van der Merwe N.A."/>
            <person name="Wingfield M.J."/>
            <person name="Wingfield B.D."/>
        </authorList>
    </citation>
    <scope>NUCLEOTIDE SEQUENCE [LARGE SCALE GENOMIC DNA]</scope>
    <source>
        <strain evidence="2 3">CMW 18300</strain>
    </source>
</reference>
<feature type="compositionally biased region" description="Low complexity" evidence="1">
    <location>
        <begin position="146"/>
        <end position="160"/>
    </location>
</feature>
<proteinExistence type="predicted"/>
<evidence type="ECO:0000313" key="2">
    <source>
        <dbReference type="EMBL" id="KAL1858304.1"/>
    </source>
</evidence>
<feature type="region of interest" description="Disordered" evidence="1">
    <location>
        <begin position="31"/>
        <end position="244"/>
    </location>
</feature>
<comment type="caution">
    <text evidence="2">The sequence shown here is derived from an EMBL/GenBank/DDBJ whole genome shotgun (WGS) entry which is preliminary data.</text>
</comment>
<feature type="compositionally biased region" description="Low complexity" evidence="1">
    <location>
        <begin position="101"/>
        <end position="119"/>
    </location>
</feature>
<sequence>MSRQSPVPRSHSSTSFYSTTTYHSFQDVELYEPGCTPDDLGMSTSRIPRPSETPVRRQRASRRDDFDKNPASFQMVRQDSGYESSTPTRNSQQSSKRHRYPSQTTSSSSSPPRTESQPRNSTSQKRPALRRSRPISNMPRSSLTVSRSPPRSHPQQQPQHNDPYSYFQFPSPEQLDEPEQQQQHQSQQQQPQGQSPDIAPVSLHLNTLTTESQSEKPSTSPSSSAAAQQQQPTTTSCYPDAEALSPLPQTTHYWTSDRTRRLEYAAIDAASRGVRGWVMRNCVPECFVPRERRRVCFGDDSGSVRRYRLDLEIECPEDSVPPSPVGEKPRGFRARATGGGGGGGGVRGSSLWAKLRGKA</sequence>
<gene>
    <name evidence="2" type="ORF">Daus18300_009922</name>
</gene>
<accession>A0ABR3WC61</accession>
<protein>
    <submittedName>
        <fullName evidence="2">Uncharacterized protein</fullName>
    </submittedName>
</protein>
<keyword evidence="3" id="KW-1185">Reference proteome</keyword>
<feature type="compositionally biased region" description="Low complexity" evidence="1">
    <location>
        <begin position="209"/>
        <end position="236"/>
    </location>
</feature>
<dbReference type="Proteomes" id="UP001583177">
    <property type="component" value="Unassembled WGS sequence"/>
</dbReference>
<feature type="compositionally biased region" description="Gly residues" evidence="1">
    <location>
        <begin position="337"/>
        <end position="347"/>
    </location>
</feature>
<feature type="compositionally biased region" description="Polar residues" evidence="1">
    <location>
        <begin position="134"/>
        <end position="145"/>
    </location>
</feature>
<evidence type="ECO:0000313" key="3">
    <source>
        <dbReference type="Proteomes" id="UP001583177"/>
    </source>
</evidence>
<feature type="compositionally biased region" description="Low complexity" evidence="1">
    <location>
        <begin position="180"/>
        <end position="196"/>
    </location>
</feature>
<feature type="compositionally biased region" description="Polar residues" evidence="1">
    <location>
        <begin position="71"/>
        <end position="94"/>
    </location>
</feature>
<organism evidence="2 3">
    <name type="scientific">Diaporthe australafricana</name>
    <dbReference type="NCBI Taxonomy" id="127596"/>
    <lineage>
        <taxon>Eukaryota</taxon>
        <taxon>Fungi</taxon>
        <taxon>Dikarya</taxon>
        <taxon>Ascomycota</taxon>
        <taxon>Pezizomycotina</taxon>
        <taxon>Sordariomycetes</taxon>
        <taxon>Sordariomycetidae</taxon>
        <taxon>Diaporthales</taxon>
        <taxon>Diaporthaceae</taxon>
        <taxon>Diaporthe</taxon>
    </lineage>
</organism>